<keyword evidence="4" id="KW-0521">NADP</keyword>
<dbReference type="OrthoDB" id="66881at2759"/>
<dbReference type="Proteomes" id="UP000623467">
    <property type="component" value="Unassembled WGS sequence"/>
</dbReference>
<evidence type="ECO:0000256" key="3">
    <source>
        <dbReference type="ARBA" id="ARBA00022827"/>
    </source>
</evidence>
<dbReference type="PRINTS" id="PR00370">
    <property type="entry name" value="FMOXYGENASE"/>
</dbReference>
<name>A0A8H6XMB0_9AGAR</name>
<dbReference type="InterPro" id="IPR020946">
    <property type="entry name" value="Flavin_mOase-like"/>
</dbReference>
<sequence length="492" mass="53701">MQGVDIPNVRPKRVLVIGGGPSGLVTLRNLVERGNFHDVQLVERRADVGGVWYLDDDHNAPNAKPTSAAPRWPSPAYPGLIGNVLPEFLSFSAFPPFPEPISTISGQPFPSLSETHTYLRAFASPLSSQGKIRLNTEVCTVEELREQTGWQVRMRRWNLDGSAEDFSETWDAVVVAIACYDHPVFPNTPGIAQLRKLGLARHAQTWRGPDGCQGKRILVIGNANSGNDIAAQLAPVASAVFQSIRRPNFPGFPSLPDPRIARVAPVQQYIINQLDEVDVVDAHLTDGTVISNLDGVVFGTGYCPFPDFVRVFNRADTQQTLVPIVTADTIPSRVPDLHRYMLYAHNPTLAFVGTAVASYTPFTIADICSTWLALAWTGAIAYPTTPDGLLAFEAERLAAVAAARKEMEAAPSGTSDQRQTEASALVAYGVLGPFEEAYASSLREEVVKVRPELGPVLPVWNQEQTAVREAMFGRKRAALELARECERKQLGL</sequence>
<evidence type="ECO:0000256" key="4">
    <source>
        <dbReference type="ARBA" id="ARBA00022857"/>
    </source>
</evidence>
<dbReference type="EMBL" id="JACAZH010000022">
    <property type="protein sequence ID" value="KAF7343853.1"/>
    <property type="molecule type" value="Genomic_DNA"/>
</dbReference>
<keyword evidence="2" id="KW-0285">Flavoprotein</keyword>
<comment type="similarity">
    <text evidence="1">Belongs to the FMO family.</text>
</comment>
<evidence type="ECO:0000256" key="1">
    <source>
        <dbReference type="ARBA" id="ARBA00009183"/>
    </source>
</evidence>
<reference evidence="6" key="1">
    <citation type="submission" date="2020-05" db="EMBL/GenBank/DDBJ databases">
        <title>Mycena genomes resolve the evolution of fungal bioluminescence.</title>
        <authorList>
            <person name="Tsai I.J."/>
        </authorList>
    </citation>
    <scope>NUCLEOTIDE SEQUENCE</scope>
    <source>
        <strain evidence="6">160909Yilan</strain>
    </source>
</reference>
<dbReference type="SUPFAM" id="SSF51905">
    <property type="entry name" value="FAD/NAD(P)-binding domain"/>
    <property type="match status" value="1"/>
</dbReference>
<dbReference type="GO" id="GO:0050661">
    <property type="term" value="F:NADP binding"/>
    <property type="evidence" value="ECO:0007669"/>
    <property type="project" value="InterPro"/>
</dbReference>
<evidence type="ECO:0000256" key="2">
    <source>
        <dbReference type="ARBA" id="ARBA00022630"/>
    </source>
</evidence>
<keyword evidence="3" id="KW-0274">FAD</keyword>
<gene>
    <name evidence="6" type="ORF">MSAN_01966600</name>
</gene>
<dbReference type="InterPro" id="IPR050346">
    <property type="entry name" value="FMO-like"/>
</dbReference>
<comment type="caution">
    <text evidence="6">The sequence shown here is derived from an EMBL/GenBank/DDBJ whole genome shotgun (WGS) entry which is preliminary data.</text>
</comment>
<evidence type="ECO:0000313" key="6">
    <source>
        <dbReference type="EMBL" id="KAF7343853.1"/>
    </source>
</evidence>
<dbReference type="InterPro" id="IPR036188">
    <property type="entry name" value="FAD/NAD-bd_sf"/>
</dbReference>
<dbReference type="AlphaFoldDB" id="A0A8H6XMB0"/>
<organism evidence="6 7">
    <name type="scientific">Mycena sanguinolenta</name>
    <dbReference type="NCBI Taxonomy" id="230812"/>
    <lineage>
        <taxon>Eukaryota</taxon>
        <taxon>Fungi</taxon>
        <taxon>Dikarya</taxon>
        <taxon>Basidiomycota</taxon>
        <taxon>Agaricomycotina</taxon>
        <taxon>Agaricomycetes</taxon>
        <taxon>Agaricomycetidae</taxon>
        <taxon>Agaricales</taxon>
        <taxon>Marasmiineae</taxon>
        <taxon>Mycenaceae</taxon>
        <taxon>Mycena</taxon>
    </lineage>
</organism>
<dbReference type="InterPro" id="IPR000960">
    <property type="entry name" value="Flavin_mOase"/>
</dbReference>
<keyword evidence="7" id="KW-1185">Reference proteome</keyword>
<evidence type="ECO:0000256" key="5">
    <source>
        <dbReference type="ARBA" id="ARBA00023002"/>
    </source>
</evidence>
<keyword evidence="5" id="KW-0560">Oxidoreductase</keyword>
<evidence type="ECO:0008006" key="8">
    <source>
        <dbReference type="Google" id="ProtNLM"/>
    </source>
</evidence>
<protein>
    <recommendedName>
        <fullName evidence="8">Flavin-containing monooxygenase</fullName>
    </recommendedName>
</protein>
<accession>A0A8H6XMB0</accession>
<dbReference type="GO" id="GO:0050660">
    <property type="term" value="F:flavin adenine dinucleotide binding"/>
    <property type="evidence" value="ECO:0007669"/>
    <property type="project" value="InterPro"/>
</dbReference>
<evidence type="ECO:0000313" key="7">
    <source>
        <dbReference type="Proteomes" id="UP000623467"/>
    </source>
</evidence>
<dbReference type="Pfam" id="PF00743">
    <property type="entry name" value="FMO-like"/>
    <property type="match status" value="1"/>
</dbReference>
<proteinExistence type="inferred from homology"/>
<dbReference type="Gene3D" id="3.50.50.60">
    <property type="entry name" value="FAD/NAD(P)-binding domain"/>
    <property type="match status" value="2"/>
</dbReference>
<dbReference type="GO" id="GO:0004499">
    <property type="term" value="F:N,N-dimethylaniline monooxygenase activity"/>
    <property type="evidence" value="ECO:0007669"/>
    <property type="project" value="InterPro"/>
</dbReference>
<dbReference type="PANTHER" id="PTHR23023">
    <property type="entry name" value="DIMETHYLANILINE MONOOXYGENASE"/>
    <property type="match status" value="1"/>
</dbReference>